<evidence type="ECO:0000313" key="1">
    <source>
        <dbReference type="EMBL" id="MBB5564849.1"/>
    </source>
</evidence>
<evidence type="ECO:0000313" key="2">
    <source>
        <dbReference type="Proteomes" id="UP000528824"/>
    </source>
</evidence>
<dbReference type="RefSeq" id="WP_210314644.1">
    <property type="nucleotide sequence ID" value="NZ_JACHBB010000037.1"/>
</dbReference>
<name>A0A7W8XKY9_9HYPH</name>
<comment type="caution">
    <text evidence="1">The sequence shown here is derived from an EMBL/GenBank/DDBJ whole genome shotgun (WGS) entry which is preliminary data.</text>
</comment>
<dbReference type="AlphaFoldDB" id="A0A7W8XKY9"/>
<keyword evidence="2" id="KW-1185">Reference proteome</keyword>
<sequence length="49" mass="5226">MTEGPRKPDKFTRFEAVNSSVVEIVVSDVVVRAGGDVDLDHLVKVLGGS</sequence>
<proteinExistence type="predicted"/>
<protein>
    <submittedName>
        <fullName evidence="1">Uncharacterized protein</fullName>
    </submittedName>
</protein>
<dbReference type="EMBL" id="JACHBC010000036">
    <property type="protein sequence ID" value="MBB5564849.1"/>
    <property type="molecule type" value="Genomic_DNA"/>
</dbReference>
<dbReference type="Proteomes" id="UP000528824">
    <property type="component" value="Unassembled WGS sequence"/>
</dbReference>
<gene>
    <name evidence="1" type="ORF">GGI59_006561</name>
</gene>
<organism evidence="1 2">
    <name type="scientific">Rhizobium lentis</name>
    <dbReference type="NCBI Taxonomy" id="1138194"/>
    <lineage>
        <taxon>Bacteria</taxon>
        <taxon>Pseudomonadati</taxon>
        <taxon>Pseudomonadota</taxon>
        <taxon>Alphaproteobacteria</taxon>
        <taxon>Hyphomicrobiales</taxon>
        <taxon>Rhizobiaceae</taxon>
        <taxon>Rhizobium/Agrobacterium group</taxon>
        <taxon>Rhizobium</taxon>
    </lineage>
</organism>
<reference evidence="1 2" key="1">
    <citation type="submission" date="2020-08" db="EMBL/GenBank/DDBJ databases">
        <title>Genomic Encyclopedia of Type Strains, Phase IV (KMG-V): Genome sequencing to study the core and pangenomes of soil and plant-associated prokaryotes.</title>
        <authorList>
            <person name="Whitman W."/>
        </authorList>
    </citation>
    <scope>NUCLEOTIDE SEQUENCE [LARGE SCALE GENOMIC DNA]</scope>
    <source>
        <strain evidence="1 2">SEMIA 4034</strain>
    </source>
</reference>
<accession>A0A7W8XKY9</accession>